<dbReference type="EMBL" id="LC229098">
    <property type="protein sequence ID" value="BBF98068.1"/>
    <property type="molecule type" value="Genomic_DNA"/>
</dbReference>
<protein>
    <submittedName>
        <fullName evidence="1">Bacteriocin immunity protein</fullName>
    </submittedName>
</protein>
<evidence type="ECO:0000313" key="1">
    <source>
        <dbReference type="EMBL" id="BBF98068.1"/>
    </source>
</evidence>
<sequence>MKNKNVDDTIEKLNALLTNSVISDQERTILSLTQSKLESGENYNFEMVKLRNNLLPLVVSSQLSKDVLAFYKDIRAERKVSWGEGSSLLTGLSTLPKK</sequence>
<accession>A0A348G6J5</accession>
<organism evidence="1">
    <name type="scientific">Lactococcus lactis</name>
    <dbReference type="NCBI Taxonomy" id="1358"/>
    <lineage>
        <taxon>Bacteria</taxon>
        <taxon>Bacillati</taxon>
        <taxon>Bacillota</taxon>
        <taxon>Bacilli</taxon>
        <taxon>Lactobacillales</taxon>
        <taxon>Streptococcaceae</taxon>
        <taxon>Lactococcus</taxon>
    </lineage>
</organism>
<reference evidence="1" key="1">
    <citation type="journal article" date="2017" name="J. Appl. Microbiol.">
        <title>Functional analysis of the biosynthetic gene cluster required for immunity and secretion of a novel Lactococcus-specific bacteriocin, lactococcin Z.</title>
        <authorList>
            <person name="Daba G.M."/>
            <person name="Ishibashi N."/>
            <person name="Zendo T."/>
            <person name="Sonomoto K."/>
        </authorList>
    </citation>
    <scope>NUCLEOTIDE SEQUENCE</scope>
    <source>
        <strain evidence="1">QU 7</strain>
    </source>
</reference>
<dbReference type="CDD" id="cd21059">
    <property type="entry name" value="LciA-like"/>
    <property type="match status" value="1"/>
</dbReference>
<dbReference type="Pfam" id="PF08951">
    <property type="entry name" value="EntA_Immun"/>
    <property type="match status" value="1"/>
</dbReference>
<proteinExistence type="predicted"/>
<dbReference type="AlphaFoldDB" id="A0A348G6J5"/>
<dbReference type="GO" id="GO:0030153">
    <property type="term" value="P:bacteriocin immunity"/>
    <property type="evidence" value="ECO:0007669"/>
    <property type="project" value="InterPro"/>
</dbReference>
<gene>
    <name evidence="1" type="primary">lczB</name>
</gene>
<name>A0A348G6J5_9LACT</name>
<dbReference type="InterPro" id="IPR015046">
    <property type="entry name" value="LciA_Immunity-like"/>
</dbReference>